<dbReference type="PANTHER" id="PTHR42928">
    <property type="entry name" value="TRICARBOXYLATE-BINDING PROTEIN"/>
    <property type="match status" value="1"/>
</dbReference>
<sequence length="355" mass="37256">MAFDGRGRVAGIVFAVCALVMADEAGATPCEMLADQTLRWVVPSKPGGGYDAYSRLIQPYLEQRLGARILIDNRPQAGGIVGAAAIRDARPDGRTLGFINAPGLLAAHVSGRQQAPDPSTDFTLLARVVSNRMLLFTGHDSGIGDAAELLRVAADRPVVAGTRDAGSASFFVFPIVAHHLGLDYAMVTGYVGSTARVHAAVRGEVDVIVQTLDSVMPYVVTGELRPLLWVSGAPADGSSGPLAVRVPGLSDFSSRLGEGNEGDGVADVAAAVSSILLAGRTIVAPAGLPEAEAACLERAVMDVLKDPLLQQRAEASGLTLEPVGAEQAGRELREARRHMRTYAFLVRSVIDRTSR</sequence>
<dbReference type="InterPro" id="IPR042100">
    <property type="entry name" value="Bug_dom1"/>
</dbReference>
<comment type="caution">
    <text evidence="2">The sequence shown here is derived from an EMBL/GenBank/DDBJ whole genome shotgun (WGS) entry which is preliminary data.</text>
</comment>
<accession>A0AAW9RCB4</accession>
<evidence type="ECO:0000256" key="1">
    <source>
        <dbReference type="ARBA" id="ARBA00006987"/>
    </source>
</evidence>
<dbReference type="PANTHER" id="PTHR42928:SF5">
    <property type="entry name" value="BLR1237 PROTEIN"/>
    <property type="match status" value="1"/>
</dbReference>
<dbReference type="EMBL" id="JAZHOG010000001">
    <property type="protein sequence ID" value="MEJ8566445.1"/>
    <property type="molecule type" value="Genomic_DNA"/>
</dbReference>
<dbReference type="RefSeq" id="WP_354693764.1">
    <property type="nucleotide sequence ID" value="NZ_JAZHOG010000001.1"/>
</dbReference>
<dbReference type="InterPro" id="IPR005064">
    <property type="entry name" value="BUG"/>
</dbReference>
<evidence type="ECO:0000313" key="2">
    <source>
        <dbReference type="EMBL" id="MEJ8566445.1"/>
    </source>
</evidence>
<dbReference type="SUPFAM" id="SSF53850">
    <property type="entry name" value="Periplasmic binding protein-like II"/>
    <property type="match status" value="1"/>
</dbReference>
<dbReference type="Gene3D" id="3.40.190.150">
    <property type="entry name" value="Bordetella uptake gene, domain 1"/>
    <property type="match status" value="1"/>
</dbReference>
<dbReference type="Proteomes" id="UP001359886">
    <property type="component" value="Unassembled WGS sequence"/>
</dbReference>
<gene>
    <name evidence="2" type="ORF">V3330_02300</name>
</gene>
<dbReference type="Gene3D" id="3.40.190.10">
    <property type="entry name" value="Periplasmic binding protein-like II"/>
    <property type="match status" value="1"/>
</dbReference>
<dbReference type="Pfam" id="PF03401">
    <property type="entry name" value="TctC"/>
    <property type="match status" value="1"/>
</dbReference>
<protein>
    <submittedName>
        <fullName evidence="2">Tripartite tricarboxylate transporter substrate-binding protein</fullName>
    </submittedName>
</protein>
<organism evidence="2 3">
    <name type="scientific">Elongatibacter sediminis</name>
    <dbReference type="NCBI Taxonomy" id="3119006"/>
    <lineage>
        <taxon>Bacteria</taxon>
        <taxon>Pseudomonadati</taxon>
        <taxon>Pseudomonadota</taxon>
        <taxon>Gammaproteobacteria</taxon>
        <taxon>Chromatiales</taxon>
        <taxon>Wenzhouxiangellaceae</taxon>
        <taxon>Elongatibacter</taxon>
    </lineage>
</organism>
<comment type="similarity">
    <text evidence="1">Belongs to the UPF0065 (bug) family.</text>
</comment>
<reference evidence="2 3" key="1">
    <citation type="submission" date="2024-02" db="EMBL/GenBank/DDBJ databases">
        <title>A novel Wenzhouxiangellaceae bacterium, isolated from coastal sediments.</title>
        <authorList>
            <person name="Du Z.-J."/>
            <person name="Ye Y.-Q."/>
            <person name="Zhang X.-Y."/>
        </authorList>
    </citation>
    <scope>NUCLEOTIDE SEQUENCE [LARGE SCALE GENOMIC DNA]</scope>
    <source>
        <strain evidence="2 3">CH-27</strain>
    </source>
</reference>
<keyword evidence="3" id="KW-1185">Reference proteome</keyword>
<evidence type="ECO:0000313" key="3">
    <source>
        <dbReference type="Proteomes" id="UP001359886"/>
    </source>
</evidence>
<name>A0AAW9RCB4_9GAMM</name>
<proteinExistence type="inferred from homology"/>
<dbReference type="AlphaFoldDB" id="A0AAW9RCB4"/>